<protein>
    <submittedName>
        <fullName evidence="3">Branched chain amino acid aminotransferase</fullName>
    </submittedName>
</protein>
<comment type="similarity">
    <text evidence="1">Belongs to the class-IV pyridoxal-phosphate-dependent aminotransferase family.</text>
</comment>
<organism evidence="3 4">
    <name type="scientific">Litorimonas cladophorae</name>
    <dbReference type="NCBI Taxonomy" id="1220491"/>
    <lineage>
        <taxon>Bacteria</taxon>
        <taxon>Pseudomonadati</taxon>
        <taxon>Pseudomonadota</taxon>
        <taxon>Alphaproteobacteria</taxon>
        <taxon>Maricaulales</taxon>
        <taxon>Robiginitomaculaceae</taxon>
    </lineage>
</organism>
<dbReference type="EMBL" id="BMYV01000002">
    <property type="protein sequence ID" value="GGX71239.1"/>
    <property type="molecule type" value="Genomic_DNA"/>
</dbReference>
<accession>A0A918NHP2</accession>
<gene>
    <name evidence="3" type="ORF">GCM10011309_21750</name>
</gene>
<keyword evidence="4" id="KW-1185">Reference proteome</keyword>
<dbReference type="InterPro" id="IPR027417">
    <property type="entry name" value="P-loop_NTPase"/>
</dbReference>
<keyword evidence="2" id="KW-0100">Branched-chain amino acid biosynthesis</keyword>
<keyword evidence="3" id="KW-0032">Aminotransferase</keyword>
<evidence type="ECO:0000313" key="4">
    <source>
        <dbReference type="Proteomes" id="UP000600865"/>
    </source>
</evidence>
<dbReference type="GO" id="GO:0009082">
    <property type="term" value="P:branched-chain amino acid biosynthetic process"/>
    <property type="evidence" value="ECO:0007669"/>
    <property type="project" value="UniProtKB-KW"/>
</dbReference>
<dbReference type="Pfam" id="PF19798">
    <property type="entry name" value="Sulfotransfer_5"/>
    <property type="match status" value="1"/>
</dbReference>
<dbReference type="RefSeq" id="WP_189585618.1">
    <property type="nucleotide sequence ID" value="NZ_BMYV01000002.1"/>
</dbReference>
<sequence>MIIAMWSGPRNLSTAMMRSFGARADCAVMDEPFFAPFLEESGKDHPGRDETLAAHETDPDKVAAICAAPTGQTYSFQKHMPHHMLPGFPMGWAAKAKSFFLIRHPQRVIASYVKGRAAFDLDDLGFAPQRRLWDELGRPPVIHSETILTDPTKALAALCAAIEIPFDPNMLSWAAGPREEDGAWAPYWYTNVQRSTGFGDAPKDMPPLAPEHSDMLSACLPDYQALADQSIKV</sequence>
<keyword evidence="3" id="KW-0808">Transferase</keyword>
<evidence type="ECO:0000313" key="3">
    <source>
        <dbReference type="EMBL" id="GGX71239.1"/>
    </source>
</evidence>
<dbReference type="Proteomes" id="UP000600865">
    <property type="component" value="Unassembled WGS sequence"/>
</dbReference>
<dbReference type="GO" id="GO:0008483">
    <property type="term" value="F:transaminase activity"/>
    <property type="evidence" value="ECO:0007669"/>
    <property type="project" value="UniProtKB-KW"/>
</dbReference>
<evidence type="ECO:0000256" key="2">
    <source>
        <dbReference type="ARBA" id="ARBA00023304"/>
    </source>
</evidence>
<evidence type="ECO:0000256" key="1">
    <source>
        <dbReference type="ARBA" id="ARBA00009320"/>
    </source>
</evidence>
<dbReference type="PANTHER" id="PTHR42743:SF11">
    <property type="entry name" value="AMINODEOXYCHORISMATE LYASE"/>
    <property type="match status" value="1"/>
</dbReference>
<dbReference type="PANTHER" id="PTHR42743">
    <property type="entry name" value="AMINO-ACID AMINOTRANSFERASE"/>
    <property type="match status" value="1"/>
</dbReference>
<name>A0A918NHP2_9PROT</name>
<comment type="caution">
    <text evidence="3">The sequence shown here is derived from an EMBL/GenBank/DDBJ whole genome shotgun (WGS) entry which is preliminary data.</text>
</comment>
<reference evidence="3 4" key="1">
    <citation type="journal article" date="2014" name="Int. J. Syst. Evol. Microbiol.">
        <title>Complete genome sequence of Corynebacterium casei LMG S-19264T (=DSM 44701T), isolated from a smear-ripened cheese.</title>
        <authorList>
            <consortium name="US DOE Joint Genome Institute (JGI-PGF)"/>
            <person name="Walter F."/>
            <person name="Albersmeier A."/>
            <person name="Kalinowski J."/>
            <person name="Ruckert C."/>
        </authorList>
    </citation>
    <scope>NUCLEOTIDE SEQUENCE [LARGE SCALE GENOMIC DNA]</scope>
    <source>
        <strain evidence="3 4">KCTC 23968</strain>
    </source>
</reference>
<dbReference type="InterPro" id="IPR050571">
    <property type="entry name" value="Class-IV_PLP-Dep_Aminotrnsfr"/>
</dbReference>
<dbReference type="AlphaFoldDB" id="A0A918NHP2"/>
<dbReference type="Gene3D" id="3.40.50.300">
    <property type="entry name" value="P-loop containing nucleotide triphosphate hydrolases"/>
    <property type="match status" value="1"/>
</dbReference>
<dbReference type="SUPFAM" id="SSF52540">
    <property type="entry name" value="P-loop containing nucleoside triphosphate hydrolases"/>
    <property type="match status" value="1"/>
</dbReference>
<proteinExistence type="inferred from homology"/>
<keyword evidence="2" id="KW-0028">Amino-acid biosynthesis</keyword>